<name>A0A7R7IFB9_9FIRM</name>
<gene>
    <name evidence="3" type="ORF">bsdtb5_42260</name>
</gene>
<dbReference type="InterPro" id="IPR000045">
    <property type="entry name" value="Prepilin_IV_endopep_pep"/>
</dbReference>
<feature type="transmembrane region" description="Helical" evidence="1">
    <location>
        <begin position="48"/>
        <end position="65"/>
    </location>
</feature>
<keyword evidence="1" id="KW-0472">Membrane</keyword>
<feature type="transmembrane region" description="Helical" evidence="1">
    <location>
        <begin position="95"/>
        <end position="113"/>
    </location>
</feature>
<feature type="domain" description="Prepilin type IV endopeptidase peptidase" evidence="2">
    <location>
        <begin position="5"/>
        <end position="108"/>
    </location>
</feature>
<evidence type="ECO:0000256" key="1">
    <source>
        <dbReference type="SAM" id="Phobius"/>
    </source>
</evidence>
<feature type="transmembrane region" description="Helical" evidence="1">
    <location>
        <begin position="24"/>
        <end position="42"/>
    </location>
</feature>
<evidence type="ECO:0000313" key="4">
    <source>
        <dbReference type="Proteomes" id="UP000595897"/>
    </source>
</evidence>
<dbReference type="AlphaFoldDB" id="A0A7R7IFB9"/>
<protein>
    <recommendedName>
        <fullName evidence="2">Prepilin type IV endopeptidase peptidase domain-containing protein</fullName>
    </recommendedName>
</protein>
<evidence type="ECO:0000259" key="2">
    <source>
        <dbReference type="Pfam" id="PF01478"/>
    </source>
</evidence>
<dbReference type="GO" id="GO:0004190">
    <property type="term" value="F:aspartic-type endopeptidase activity"/>
    <property type="evidence" value="ECO:0007669"/>
    <property type="project" value="InterPro"/>
</dbReference>
<dbReference type="Proteomes" id="UP000595897">
    <property type="component" value="Chromosome"/>
</dbReference>
<keyword evidence="4" id="KW-1185">Reference proteome</keyword>
<dbReference type="EMBL" id="AP024169">
    <property type="protein sequence ID" value="BCN32931.1"/>
    <property type="molecule type" value="Genomic_DNA"/>
</dbReference>
<dbReference type="KEGG" id="ahb:bsdtb5_42260"/>
<reference evidence="3 4" key="1">
    <citation type="submission" date="2020-11" db="EMBL/GenBank/DDBJ databases">
        <title>Draft genome sequencing of a Lachnospiraceae strain isolated from anoxic soil subjected to BSD treatment.</title>
        <authorList>
            <person name="Uek A."/>
            <person name="Tonouchi A."/>
        </authorList>
    </citation>
    <scope>NUCLEOTIDE SEQUENCE [LARGE SCALE GENOMIC DNA]</scope>
    <source>
        <strain evidence="3 4">TB5</strain>
    </source>
</reference>
<keyword evidence="1" id="KW-0812">Transmembrane</keyword>
<dbReference type="GO" id="GO:0016020">
    <property type="term" value="C:membrane"/>
    <property type="evidence" value="ECO:0007669"/>
    <property type="project" value="InterPro"/>
</dbReference>
<keyword evidence="1" id="KW-1133">Transmembrane helix</keyword>
<accession>A0A7R7IFB9</accession>
<evidence type="ECO:0000313" key="3">
    <source>
        <dbReference type="EMBL" id="BCN32931.1"/>
    </source>
</evidence>
<sequence>MISTIVLGVILFIFGIIDIRHKEIPNLYFVVSAILTIGLSLFQRNTSIFNGLLGITVGIVLIIISKVTRGKIGIGDGITFCITGLILGVNVNLQMLMFALFLSAIYAIFLLIFKKVNRQHTIPFLPFVFVGYLGVLII</sequence>
<dbReference type="Pfam" id="PF01478">
    <property type="entry name" value="Peptidase_A24"/>
    <property type="match status" value="1"/>
</dbReference>
<proteinExistence type="predicted"/>
<dbReference type="RefSeq" id="WP_271713931.1">
    <property type="nucleotide sequence ID" value="NZ_AP024169.1"/>
</dbReference>
<dbReference type="Gene3D" id="1.20.120.1220">
    <property type="match status" value="1"/>
</dbReference>
<feature type="transmembrane region" description="Helical" evidence="1">
    <location>
        <begin position="120"/>
        <end position="137"/>
    </location>
</feature>
<organism evidence="3 4">
    <name type="scientific">Anaeromicropila herbilytica</name>
    <dbReference type="NCBI Taxonomy" id="2785025"/>
    <lineage>
        <taxon>Bacteria</taxon>
        <taxon>Bacillati</taxon>
        <taxon>Bacillota</taxon>
        <taxon>Clostridia</taxon>
        <taxon>Lachnospirales</taxon>
        <taxon>Lachnospiraceae</taxon>
        <taxon>Anaeromicropila</taxon>
    </lineage>
</organism>